<feature type="domain" description="Helicase ATP-binding" evidence="9">
    <location>
        <begin position="493"/>
        <end position="682"/>
    </location>
</feature>
<dbReference type="SUPFAM" id="SSF52540">
    <property type="entry name" value="P-loop containing nucleoside triphosphate hydrolases"/>
    <property type="match status" value="2"/>
</dbReference>
<dbReference type="SMART" id="SM00184">
    <property type="entry name" value="RING"/>
    <property type="match status" value="1"/>
</dbReference>
<comment type="similarity">
    <text evidence="1">Belongs to the SNF2/RAD54 helicase family.</text>
</comment>
<dbReference type="Gene3D" id="3.30.40.10">
    <property type="entry name" value="Zinc/RING finger domain, C3HC4 (zinc finger)"/>
    <property type="match status" value="1"/>
</dbReference>
<feature type="compositionally biased region" description="Basic and acidic residues" evidence="7">
    <location>
        <begin position="961"/>
        <end position="973"/>
    </location>
</feature>
<evidence type="ECO:0000256" key="5">
    <source>
        <dbReference type="ARBA" id="ARBA00022840"/>
    </source>
</evidence>
<evidence type="ECO:0000259" key="8">
    <source>
        <dbReference type="PROSITE" id="PS50089"/>
    </source>
</evidence>
<dbReference type="GO" id="GO:0004386">
    <property type="term" value="F:helicase activity"/>
    <property type="evidence" value="ECO:0007669"/>
    <property type="project" value="UniProtKB-KW"/>
</dbReference>
<dbReference type="SMART" id="SM00487">
    <property type="entry name" value="DEXDc"/>
    <property type="match status" value="1"/>
</dbReference>
<dbReference type="Proteomes" id="UP000803884">
    <property type="component" value="Unassembled WGS sequence"/>
</dbReference>
<dbReference type="AlphaFoldDB" id="A0AB34L2C2"/>
<dbReference type="InterPro" id="IPR049730">
    <property type="entry name" value="SNF2/RAD54-like_C"/>
</dbReference>
<feature type="compositionally biased region" description="Polar residues" evidence="7">
    <location>
        <begin position="180"/>
        <end position="198"/>
    </location>
</feature>
<keyword evidence="6" id="KW-0863">Zinc-finger</keyword>
<feature type="region of interest" description="Disordered" evidence="7">
    <location>
        <begin position="64"/>
        <end position="307"/>
    </location>
</feature>
<evidence type="ECO:0000313" key="11">
    <source>
        <dbReference type="EMBL" id="KAL1591238.1"/>
    </source>
</evidence>
<reference evidence="11 12" key="1">
    <citation type="journal article" date="2020" name="Microbiol. Resour. Announc.">
        <title>Draft Genome Sequence of a Cladosporium Species Isolated from the Mesophotic Ascidian Didemnum maculosum.</title>
        <authorList>
            <person name="Gioti A."/>
            <person name="Siaperas R."/>
            <person name="Nikolaivits E."/>
            <person name="Le Goff G."/>
            <person name="Ouazzani J."/>
            <person name="Kotoulas G."/>
            <person name="Topakas E."/>
        </authorList>
    </citation>
    <scope>NUCLEOTIDE SEQUENCE [LARGE SCALE GENOMIC DNA]</scope>
    <source>
        <strain evidence="11 12">TM138-S3</strain>
    </source>
</reference>
<evidence type="ECO:0000256" key="1">
    <source>
        <dbReference type="ARBA" id="ARBA00007025"/>
    </source>
</evidence>
<dbReference type="PANTHER" id="PTHR45626">
    <property type="entry name" value="TRANSCRIPTION TERMINATION FACTOR 2-RELATED"/>
    <property type="match status" value="1"/>
</dbReference>
<dbReference type="GO" id="GO:0005524">
    <property type="term" value="F:ATP binding"/>
    <property type="evidence" value="ECO:0007669"/>
    <property type="project" value="UniProtKB-KW"/>
</dbReference>
<feature type="compositionally biased region" description="Basic and acidic residues" evidence="7">
    <location>
        <begin position="149"/>
        <end position="165"/>
    </location>
</feature>
<organism evidence="11 12">
    <name type="scientific">Cladosporium halotolerans</name>
    <dbReference type="NCBI Taxonomy" id="1052096"/>
    <lineage>
        <taxon>Eukaryota</taxon>
        <taxon>Fungi</taxon>
        <taxon>Dikarya</taxon>
        <taxon>Ascomycota</taxon>
        <taxon>Pezizomycotina</taxon>
        <taxon>Dothideomycetes</taxon>
        <taxon>Dothideomycetidae</taxon>
        <taxon>Cladosporiales</taxon>
        <taxon>Cladosporiaceae</taxon>
        <taxon>Cladosporium</taxon>
    </lineage>
</organism>
<dbReference type="PROSITE" id="PS50089">
    <property type="entry name" value="ZF_RING_2"/>
    <property type="match status" value="1"/>
</dbReference>
<dbReference type="Pfam" id="PF00271">
    <property type="entry name" value="Helicase_C"/>
    <property type="match status" value="1"/>
</dbReference>
<keyword evidence="4" id="KW-0347">Helicase</keyword>
<dbReference type="SUPFAM" id="SSF57850">
    <property type="entry name" value="RING/U-box"/>
    <property type="match status" value="1"/>
</dbReference>
<name>A0AB34L2C2_9PEZI</name>
<feature type="compositionally biased region" description="Low complexity" evidence="7">
    <location>
        <begin position="114"/>
        <end position="124"/>
    </location>
</feature>
<dbReference type="RefSeq" id="XP_069234343.1">
    <property type="nucleotide sequence ID" value="XM_069368873.1"/>
</dbReference>
<dbReference type="GO" id="GO:0005737">
    <property type="term" value="C:cytoplasm"/>
    <property type="evidence" value="ECO:0007669"/>
    <property type="project" value="TreeGrafter"/>
</dbReference>
<keyword evidence="12" id="KW-1185">Reference proteome</keyword>
<dbReference type="GO" id="GO:0000724">
    <property type="term" value="P:double-strand break repair via homologous recombination"/>
    <property type="evidence" value="ECO:0007669"/>
    <property type="project" value="TreeGrafter"/>
</dbReference>
<gene>
    <name evidence="11" type="ORF">WHR41_00267</name>
</gene>
<keyword evidence="3" id="KW-0378">Hydrolase</keyword>
<dbReference type="InterPro" id="IPR050628">
    <property type="entry name" value="SNF2_RAD54_helicase_TF"/>
</dbReference>
<feature type="domain" description="Helicase C-terminal" evidence="10">
    <location>
        <begin position="1076"/>
        <end position="1237"/>
    </location>
</feature>
<dbReference type="InterPro" id="IPR013083">
    <property type="entry name" value="Znf_RING/FYVE/PHD"/>
</dbReference>
<proteinExistence type="inferred from homology"/>
<dbReference type="PANTHER" id="PTHR45626:SF16">
    <property type="entry name" value="ATP-DEPENDENT HELICASE ULS1"/>
    <property type="match status" value="1"/>
</dbReference>
<keyword evidence="5" id="KW-0067">ATP-binding</keyword>
<dbReference type="PROSITE" id="PS51192">
    <property type="entry name" value="HELICASE_ATP_BIND_1"/>
    <property type="match status" value="1"/>
</dbReference>
<dbReference type="InterPro" id="IPR014001">
    <property type="entry name" value="Helicase_ATP-bd"/>
</dbReference>
<feature type="compositionally biased region" description="Polar residues" evidence="7">
    <location>
        <begin position="264"/>
        <end position="273"/>
    </location>
</feature>
<evidence type="ECO:0000259" key="9">
    <source>
        <dbReference type="PROSITE" id="PS51192"/>
    </source>
</evidence>
<comment type="caution">
    <text evidence="11">The sequence shown here is derived from an EMBL/GenBank/DDBJ whole genome shotgun (WGS) entry which is preliminary data.</text>
</comment>
<evidence type="ECO:0000256" key="7">
    <source>
        <dbReference type="SAM" id="MobiDB-lite"/>
    </source>
</evidence>
<dbReference type="GeneID" id="96001711"/>
<feature type="compositionally biased region" description="Acidic residues" evidence="7">
    <location>
        <begin position="922"/>
        <end position="953"/>
    </location>
</feature>
<evidence type="ECO:0000313" key="12">
    <source>
        <dbReference type="Proteomes" id="UP000803884"/>
    </source>
</evidence>
<dbReference type="Gene3D" id="3.40.50.300">
    <property type="entry name" value="P-loop containing nucleotide triphosphate hydrolases"/>
    <property type="match status" value="1"/>
</dbReference>
<protein>
    <submittedName>
        <fullName evidence="11">Uncharacterized protein</fullName>
    </submittedName>
</protein>
<accession>A0AB34L2C2</accession>
<dbReference type="CDD" id="cd18793">
    <property type="entry name" value="SF2_C_SNF"/>
    <property type="match status" value="1"/>
</dbReference>
<dbReference type="Gene3D" id="3.40.50.10810">
    <property type="entry name" value="Tandem AAA-ATPase domain"/>
    <property type="match status" value="1"/>
</dbReference>
<feature type="compositionally biased region" description="Polar residues" evidence="7">
    <location>
        <begin position="79"/>
        <end position="88"/>
    </location>
</feature>
<dbReference type="InterPro" id="IPR038718">
    <property type="entry name" value="SNF2-like_sf"/>
</dbReference>
<evidence type="ECO:0000256" key="4">
    <source>
        <dbReference type="ARBA" id="ARBA00022806"/>
    </source>
</evidence>
<dbReference type="Pfam" id="PF00176">
    <property type="entry name" value="SNF2-rel_dom"/>
    <property type="match status" value="1"/>
</dbReference>
<evidence type="ECO:0000256" key="6">
    <source>
        <dbReference type="PROSITE-ProRule" id="PRU00175"/>
    </source>
</evidence>
<evidence type="ECO:0000256" key="3">
    <source>
        <dbReference type="ARBA" id="ARBA00022801"/>
    </source>
</evidence>
<feature type="compositionally biased region" description="Basic and acidic residues" evidence="7">
    <location>
        <begin position="127"/>
        <end position="140"/>
    </location>
</feature>
<dbReference type="PROSITE" id="PS51194">
    <property type="entry name" value="HELICASE_CTER"/>
    <property type="match status" value="1"/>
</dbReference>
<feature type="compositionally biased region" description="Basic and acidic residues" evidence="7">
    <location>
        <begin position="101"/>
        <end position="110"/>
    </location>
</feature>
<feature type="compositionally biased region" description="Basic residues" evidence="7">
    <location>
        <begin position="1018"/>
        <end position="1032"/>
    </location>
</feature>
<sequence>MAELRPDASRDDVEEELFFQDILISSLDPGADDFSDRLSAIENIKVDLQRRLEAFDAMGVTDMDGSAESRGLGPGHQNLAGSSSNHTFGTKRPRANSSYVAHDRPSKRTSPENSSGSTPNSASSFELIDHPAVDTADRARSRQVAAEAAMKRRREEQQADEEFARKLSQVSAAGSGPIAGTSSQRPGIQTTIGHNGSFSRPPPMPRDKPLPSSSTPTQGGPVKQEGIKAEPRAVLPPLPQRSRERAPIVDLTGSDEEDEPFEITSDTFTPSRRSAQRPPAVNPPQMMPQSATRSLLPPHHHQQQQPWSPAFTPLAMPGAFPGMTGYSIQPNYVPAQRMATQRMPYQPPPIGTASAYSPNPFAMPHRAGAPGAMSNTPRSFRGPIDELHGLIPGSSSRPYDLYDEDDDDDDDLHYAGSRSIRPEAYLGYEDIYRRRFDQILEHDPQKTKEEINDLLNNIRPDEDVPDHLLVPTPAAMSVTLHKYQELGLTWLQKCEEGTNKGGILADDMGLGKTIQMLSLLVTRRSDDPRCKTTLIVAPVALLRQWKQEIQQKIKPGRHALTVFTHHGQTKKKNFRDLQHYDVVLTTYGSLASEVKKMEKFHARQKHNADARPNDSERCALIDPDAFWYRVILDEAQCIKNKSTQTAKGACMVNSKYRFCMTGTPMMNNIGELYSLIHFLRIKPYCQWEKFRLDFVTPLKSNYDEYRSKAMRMLQTLCRALMLRRTKASKYQGRPILVLPERTTEVEHSVFNEDEDSLYHALESKTAIQFNKYLKAGTVGRSYTAILVLLLRLRQACCHPHLIKDFSVSEAAGVPIEDMMNLAQELDPQVVARIKETGGNFECPICMDACTNPAIFIPCGHDTCRDCFVTLSDPANQLAQGNENGTVVRCPHCRGNIDTKRITDFDSFKKVHMHELLSKEELESLENNDSETESEDSDSDGDSDSDEASEDEVKDETLDGFIVKDDAEVERADSTTESESEDVKPEKKVKAEGSDAEDGDPGPSMPRTKRLKEGDVKDKKSKKSKKGKAKGKGKANQLSLADLKKLSTRNADAKKKYLKKLRKTFVSSAKIDKMMDLLTNVIENADDGEKVLIFSQWTSLLDLAEVPIEEKGWGYRRYDGSMNAKMRGDAVDDFKDARKNVRVMLVSLKAGNAGLNLNVANQVIILDPFWNPYIEEQAIDRAHRIGQARPVKVHRVLVQNTVEDRIIELQDKKRALIEEALDEKEHQNISRLGVQELAYLFGVTRNADDRVQYQERRRDRR</sequence>
<dbReference type="InterPro" id="IPR027417">
    <property type="entry name" value="P-loop_NTPase"/>
</dbReference>
<dbReference type="GO" id="GO:0008094">
    <property type="term" value="F:ATP-dependent activity, acting on DNA"/>
    <property type="evidence" value="ECO:0007669"/>
    <property type="project" value="TreeGrafter"/>
</dbReference>
<dbReference type="InterPro" id="IPR001841">
    <property type="entry name" value="Znf_RING"/>
</dbReference>
<dbReference type="GO" id="GO:0008270">
    <property type="term" value="F:zinc ion binding"/>
    <property type="evidence" value="ECO:0007669"/>
    <property type="project" value="UniProtKB-KW"/>
</dbReference>
<dbReference type="Pfam" id="PF13923">
    <property type="entry name" value="zf-C3HC4_2"/>
    <property type="match status" value="1"/>
</dbReference>
<evidence type="ECO:0000259" key="10">
    <source>
        <dbReference type="PROSITE" id="PS51194"/>
    </source>
</evidence>
<keyword evidence="6" id="KW-0862">Zinc</keyword>
<feature type="compositionally biased region" description="Basic and acidic residues" evidence="7">
    <location>
        <begin position="980"/>
        <end position="992"/>
    </location>
</feature>
<keyword evidence="2" id="KW-0547">Nucleotide-binding</keyword>
<feature type="domain" description="RING-type" evidence="8">
    <location>
        <begin position="842"/>
        <end position="893"/>
    </location>
</feature>
<feature type="region of interest" description="Disordered" evidence="7">
    <location>
        <begin position="918"/>
        <end position="1039"/>
    </location>
</feature>
<dbReference type="CDD" id="cd18008">
    <property type="entry name" value="DEXDc_SHPRH-like"/>
    <property type="match status" value="1"/>
</dbReference>
<dbReference type="GO" id="GO:0016787">
    <property type="term" value="F:hydrolase activity"/>
    <property type="evidence" value="ECO:0007669"/>
    <property type="project" value="UniProtKB-KW"/>
</dbReference>
<dbReference type="InterPro" id="IPR000330">
    <property type="entry name" value="SNF2_N"/>
</dbReference>
<dbReference type="EMBL" id="JAAQHG020000001">
    <property type="protein sequence ID" value="KAL1591238.1"/>
    <property type="molecule type" value="Genomic_DNA"/>
</dbReference>
<dbReference type="InterPro" id="IPR001650">
    <property type="entry name" value="Helicase_C-like"/>
</dbReference>
<evidence type="ECO:0000256" key="2">
    <source>
        <dbReference type="ARBA" id="ARBA00022741"/>
    </source>
</evidence>
<dbReference type="SMART" id="SM00490">
    <property type="entry name" value="HELICc"/>
    <property type="match status" value="1"/>
</dbReference>
<dbReference type="GO" id="GO:0005634">
    <property type="term" value="C:nucleus"/>
    <property type="evidence" value="ECO:0007669"/>
    <property type="project" value="TreeGrafter"/>
</dbReference>
<keyword evidence="6" id="KW-0479">Metal-binding</keyword>